<evidence type="ECO:0000256" key="2">
    <source>
        <dbReference type="SAM" id="Phobius"/>
    </source>
</evidence>
<dbReference type="GO" id="GO:0015079">
    <property type="term" value="F:potassium ion transmembrane transporter activity"/>
    <property type="evidence" value="ECO:0007669"/>
    <property type="project" value="InterPro"/>
</dbReference>
<dbReference type="AlphaFoldDB" id="A0AAE0MGT1"/>
<sequence>MGFMSHRRRNVEVHPEQKWDYISLNDFKSTSCFTPFAYISLWISLIISVAVYAVDTFTAVQLLAFNRWSGQIKPVIDPNVTKWIFSICIILSFVNVGFEHIRANRIMRRGSVAECFLDSLAARLESIKLGKSSGWRRFLVFAELTKSKKGAEYVALFTYFSFQYSAWIRVILCSGPRQVINALTLWSVFQAKLSADGNDFEHSLVSFFDKVRILATEDYRQAVILCGMLFTLVIWVFSFLSLLLAAFFFVFFLWHYIPRADGGLTGFCERKVNKRLKQIVSVKINKAMAEDERKRKKAAMKKGEDRPMTMQATLPDLSDDKLPEMPALNRADTITTLPPYTSRPGTPGSFELNTLDQKRPLPSRTATTASSISQFSNNQYSSTASLLGGAAAPGMARSGSPTPTLPPTELDGYPPVRPGTAASSRTYGPGALLQRLASNGGATGNGYTASPSTYGSETMPAFPPPVRSPTVGPNGGPNSGPNGGPNVGLTGYRGGPGSNQGPARSYTGGSRPPYDGNRPFDEFSNGRASPAPSNGTYRNGPLSPRGLGPDGYPMRSATNPIPSRGPQEMGPDGYPMRSATNPMPPRGQQEMGPDGYPMRSVTNPPPRGPQEMGPDGYPIRSNTNAMPPRGPTSPQETGPGGYPTRSNTNSSSQREPLSPQRTGSDGYPVRSATNPMPPRGPPQFSQQYPQRSMTAQPQHQSSDSSSSMQSASRFQQQQQPIASNGSVRNQGLPGRLQPPQRQQSPGPRFSDEQAQEGDDYGFPSRPMTANSQRAAQPRGGYGNSNGWNQDVERGSGPRY</sequence>
<feature type="compositionally biased region" description="Polar residues" evidence="1">
    <location>
        <begin position="683"/>
        <end position="695"/>
    </location>
</feature>
<name>A0AAE0MGT1_9PEZI</name>
<dbReference type="GO" id="GO:0005886">
    <property type="term" value="C:plasma membrane"/>
    <property type="evidence" value="ECO:0007669"/>
    <property type="project" value="InterPro"/>
</dbReference>
<gene>
    <name evidence="3" type="ORF">B0T19DRAFT_456507</name>
</gene>
<feature type="transmembrane region" description="Helical" evidence="2">
    <location>
        <begin position="36"/>
        <end position="63"/>
    </location>
</feature>
<accession>A0AAE0MGT1</accession>
<feature type="compositionally biased region" description="Polar residues" evidence="1">
    <location>
        <begin position="445"/>
        <end position="456"/>
    </location>
</feature>
<feature type="transmembrane region" description="Helical" evidence="2">
    <location>
        <begin position="83"/>
        <end position="101"/>
    </location>
</feature>
<dbReference type="Proteomes" id="UP001286456">
    <property type="component" value="Unassembled WGS sequence"/>
</dbReference>
<feature type="compositionally biased region" description="Gly residues" evidence="1">
    <location>
        <begin position="473"/>
        <end position="498"/>
    </location>
</feature>
<proteinExistence type="predicted"/>
<feature type="transmembrane region" description="Helical" evidence="2">
    <location>
        <begin position="222"/>
        <end position="254"/>
    </location>
</feature>
<reference evidence="3" key="1">
    <citation type="journal article" date="2023" name="Mol. Phylogenet. Evol.">
        <title>Genome-scale phylogeny and comparative genomics of the fungal order Sordariales.</title>
        <authorList>
            <person name="Hensen N."/>
            <person name="Bonometti L."/>
            <person name="Westerberg I."/>
            <person name="Brannstrom I.O."/>
            <person name="Guillou S."/>
            <person name="Cros-Aarteil S."/>
            <person name="Calhoun S."/>
            <person name="Haridas S."/>
            <person name="Kuo A."/>
            <person name="Mondo S."/>
            <person name="Pangilinan J."/>
            <person name="Riley R."/>
            <person name="LaButti K."/>
            <person name="Andreopoulos B."/>
            <person name="Lipzen A."/>
            <person name="Chen C."/>
            <person name="Yan M."/>
            <person name="Daum C."/>
            <person name="Ng V."/>
            <person name="Clum A."/>
            <person name="Steindorff A."/>
            <person name="Ohm R.A."/>
            <person name="Martin F."/>
            <person name="Silar P."/>
            <person name="Natvig D.O."/>
            <person name="Lalanne C."/>
            <person name="Gautier V."/>
            <person name="Ament-Velasquez S.L."/>
            <person name="Kruys A."/>
            <person name="Hutchinson M.I."/>
            <person name="Powell A.J."/>
            <person name="Barry K."/>
            <person name="Miller A.N."/>
            <person name="Grigoriev I.V."/>
            <person name="Debuchy R."/>
            <person name="Gladieux P."/>
            <person name="Hiltunen Thoren M."/>
            <person name="Johannesson H."/>
        </authorList>
    </citation>
    <scope>NUCLEOTIDE SEQUENCE</scope>
    <source>
        <strain evidence="3">SMH4131-1</strain>
    </source>
</reference>
<feature type="compositionally biased region" description="Low complexity" evidence="1">
    <location>
        <begin position="696"/>
        <end position="719"/>
    </location>
</feature>
<keyword evidence="4" id="KW-1185">Reference proteome</keyword>
<reference evidence="3" key="2">
    <citation type="submission" date="2023-06" db="EMBL/GenBank/DDBJ databases">
        <authorList>
            <consortium name="Lawrence Berkeley National Laboratory"/>
            <person name="Haridas S."/>
            <person name="Hensen N."/>
            <person name="Bonometti L."/>
            <person name="Westerberg I."/>
            <person name="Brannstrom I.O."/>
            <person name="Guillou S."/>
            <person name="Cros-Aarteil S."/>
            <person name="Calhoun S."/>
            <person name="Kuo A."/>
            <person name="Mondo S."/>
            <person name="Pangilinan J."/>
            <person name="Riley R."/>
            <person name="Labutti K."/>
            <person name="Andreopoulos B."/>
            <person name="Lipzen A."/>
            <person name="Chen C."/>
            <person name="Yanf M."/>
            <person name="Daum C."/>
            <person name="Ng V."/>
            <person name="Clum A."/>
            <person name="Steindorff A."/>
            <person name="Ohm R."/>
            <person name="Martin F."/>
            <person name="Silar P."/>
            <person name="Natvig D."/>
            <person name="Lalanne C."/>
            <person name="Gautier V."/>
            <person name="Ament-Velasquez S.L."/>
            <person name="Kruys A."/>
            <person name="Hutchinson M.I."/>
            <person name="Powell A.J."/>
            <person name="Barry K."/>
            <person name="Miller A.N."/>
            <person name="Grigoriev I.V."/>
            <person name="Debuchy R."/>
            <person name="Gladieux P."/>
            <person name="Thoren M.H."/>
            <person name="Johannesson H."/>
        </authorList>
    </citation>
    <scope>NUCLEOTIDE SEQUENCE</scope>
    <source>
        <strain evidence="3">SMH4131-1</strain>
    </source>
</reference>
<feature type="compositionally biased region" description="Low complexity" evidence="1">
    <location>
        <begin position="730"/>
        <end position="748"/>
    </location>
</feature>
<comment type="caution">
    <text evidence="3">The sequence shown here is derived from an EMBL/GenBank/DDBJ whole genome shotgun (WGS) entry which is preliminary data.</text>
</comment>
<keyword evidence="2" id="KW-0812">Transmembrane</keyword>
<dbReference type="InterPro" id="IPR031606">
    <property type="entry name" value="Kch1/2"/>
</dbReference>
<dbReference type="PANTHER" id="PTHR36424:SF1">
    <property type="entry name" value="LOW AFFINITY K(+) TRANSPORTER 1-RELATED"/>
    <property type="match status" value="1"/>
</dbReference>
<keyword evidence="2" id="KW-1133">Transmembrane helix</keyword>
<feature type="compositionally biased region" description="Basic and acidic residues" evidence="1">
    <location>
        <begin position="790"/>
        <end position="799"/>
    </location>
</feature>
<feature type="region of interest" description="Disordered" evidence="1">
    <location>
        <begin position="334"/>
        <end position="355"/>
    </location>
</feature>
<organism evidence="3 4">
    <name type="scientific">Cercophora scortea</name>
    <dbReference type="NCBI Taxonomy" id="314031"/>
    <lineage>
        <taxon>Eukaryota</taxon>
        <taxon>Fungi</taxon>
        <taxon>Dikarya</taxon>
        <taxon>Ascomycota</taxon>
        <taxon>Pezizomycotina</taxon>
        <taxon>Sordariomycetes</taxon>
        <taxon>Sordariomycetidae</taxon>
        <taxon>Sordariales</taxon>
        <taxon>Lasiosphaeriaceae</taxon>
        <taxon>Cercophora</taxon>
    </lineage>
</organism>
<evidence type="ECO:0000313" key="3">
    <source>
        <dbReference type="EMBL" id="KAK3331997.1"/>
    </source>
</evidence>
<evidence type="ECO:0008006" key="5">
    <source>
        <dbReference type="Google" id="ProtNLM"/>
    </source>
</evidence>
<dbReference type="PANTHER" id="PTHR36424">
    <property type="entry name" value="PHEROMONE-REGULATED MEMBRANE PROTEIN 6"/>
    <property type="match status" value="1"/>
</dbReference>
<dbReference type="Pfam" id="PF16944">
    <property type="entry name" value="KCH"/>
    <property type="match status" value="1"/>
</dbReference>
<feature type="region of interest" description="Disordered" evidence="1">
    <location>
        <begin position="391"/>
        <end position="799"/>
    </location>
</feature>
<feature type="compositionally biased region" description="Polar residues" evidence="1">
    <location>
        <begin position="644"/>
        <end position="663"/>
    </location>
</feature>
<protein>
    <recommendedName>
        <fullName evidence="5">Vacuolar membrane protein</fullName>
    </recommendedName>
</protein>
<dbReference type="EMBL" id="JAUEPO010000002">
    <property type="protein sequence ID" value="KAK3331997.1"/>
    <property type="molecule type" value="Genomic_DNA"/>
</dbReference>
<keyword evidence="2" id="KW-0472">Membrane</keyword>
<evidence type="ECO:0000256" key="1">
    <source>
        <dbReference type="SAM" id="MobiDB-lite"/>
    </source>
</evidence>
<feature type="compositionally biased region" description="Polar residues" evidence="1">
    <location>
        <begin position="720"/>
        <end position="729"/>
    </location>
</feature>
<evidence type="ECO:0000313" key="4">
    <source>
        <dbReference type="Proteomes" id="UP001286456"/>
    </source>
</evidence>